<accession>A0A4D7DX02</accession>
<dbReference type="EMBL" id="CP072167">
    <property type="protein sequence ID" value="QYA08392.1"/>
    <property type="molecule type" value="Genomic_DNA"/>
</dbReference>
<organism evidence="1 3">
    <name type="scientific">Agrobacterium larrymoorei</name>
    <dbReference type="NCBI Taxonomy" id="160699"/>
    <lineage>
        <taxon>Bacteria</taxon>
        <taxon>Pseudomonadati</taxon>
        <taxon>Pseudomonadota</taxon>
        <taxon>Alphaproteobacteria</taxon>
        <taxon>Hyphomicrobiales</taxon>
        <taxon>Rhizobiaceae</taxon>
        <taxon>Rhizobium/Agrobacterium group</taxon>
        <taxon>Agrobacterium</taxon>
    </lineage>
</organism>
<evidence type="ECO:0000313" key="4">
    <source>
        <dbReference type="Proteomes" id="UP000826513"/>
    </source>
</evidence>
<dbReference type="KEGG" id="alf:CFBP5473_12965"/>
<evidence type="ECO:0000313" key="2">
    <source>
        <dbReference type="EMBL" id="QYA08392.1"/>
    </source>
</evidence>
<reference evidence="2 4" key="2">
    <citation type="submission" date="2021-03" db="EMBL/GenBank/DDBJ databases">
        <title>Rapid diversification of plasmids in a genus of pathogenic and nitrogen fixing bacteria.</title>
        <authorList>
            <person name="Weisberg A.J."/>
            <person name="Miller M."/>
            <person name="Ream W."/>
            <person name="Grunwald N.J."/>
            <person name="Chang J.H."/>
        </authorList>
    </citation>
    <scope>NUCLEOTIDE SEQUENCE [LARGE SCALE GENOMIC DNA]</scope>
    <source>
        <strain evidence="2 4">AF3.44</strain>
    </source>
</reference>
<dbReference type="EMBL" id="CP039691">
    <property type="protein sequence ID" value="QCI98726.1"/>
    <property type="molecule type" value="Genomic_DNA"/>
</dbReference>
<name>A0A4D7DX02_9HYPH</name>
<dbReference type="Proteomes" id="UP000298545">
    <property type="component" value="Chromosome circular"/>
</dbReference>
<dbReference type="AlphaFoldDB" id="A0A4D7DX02"/>
<dbReference type="RefSeq" id="WP_027673780.1">
    <property type="nucleotide sequence ID" value="NZ_CP039691.1"/>
</dbReference>
<keyword evidence="4" id="KW-1185">Reference proteome</keyword>
<evidence type="ECO:0000313" key="3">
    <source>
        <dbReference type="Proteomes" id="UP000298545"/>
    </source>
</evidence>
<protein>
    <submittedName>
        <fullName evidence="1">Uncharacterized protein</fullName>
    </submittedName>
</protein>
<sequence length="117" mass="12823">MTIAIKYKKIDDSEGEYYVSLDGNAGESVGTGDDGRVKALGKVAHSRASKEVQKKWLETLKEAEAKCEKEFSLSTSRVFLTLTVDGKESYKRASIDELAVVISQIEAPTKGHRPPGF</sequence>
<gene>
    <name evidence="1" type="ORF">CFBP5473_12965</name>
    <name evidence="2" type="ORF">J5285_06775</name>
</gene>
<dbReference type="Proteomes" id="UP000826513">
    <property type="component" value="Chromosome 1"/>
</dbReference>
<proteinExistence type="predicted"/>
<reference evidence="1 3" key="1">
    <citation type="submission" date="2019-04" db="EMBL/GenBank/DDBJ databases">
        <title>Complete genome sequence of Agrobacterium larrymoorei CFBP5473.</title>
        <authorList>
            <person name="Haryono M."/>
            <person name="Chou L."/>
            <person name="Lin Y.-C."/>
            <person name="Lai E.-M."/>
            <person name="Kuo C.-H."/>
        </authorList>
    </citation>
    <scope>NUCLEOTIDE SEQUENCE [LARGE SCALE GENOMIC DNA]</scope>
    <source>
        <strain evidence="1 3">CFBP5473</strain>
    </source>
</reference>
<evidence type="ECO:0000313" key="1">
    <source>
        <dbReference type="EMBL" id="QCI98726.1"/>
    </source>
</evidence>